<evidence type="ECO:0000313" key="1">
    <source>
        <dbReference type="EMBL" id="KAH6929817.1"/>
    </source>
</evidence>
<protein>
    <submittedName>
        <fullName evidence="1">Uncharacterized protein</fullName>
    </submittedName>
</protein>
<proteinExistence type="predicted"/>
<accession>A0ACB7S6W0</accession>
<name>A0ACB7S6W0_HYAAI</name>
<sequence>MLALSVLCTLFACCAAASVPIVQTSSGLVSGKRFLVNNKSIDAFYGIPYAEPPVGELRFQRPRPARPWKGVLNATKKPVPCWQLDLRFLENVSLHYDKTSEDCLYLNVWRPSLPECQNLHCRAKLPVIVFVYGGAFQWGDSSLLIYDMEKFVSKSDVIFVTLNYRIGVFGFLTTNTEEAPANNGLWDQNLALKWVKRNIANFGGDHNDVTFAGQSAGGMSVSFHAISPHSRGLFNKMVMHSGTALSAILWRAQSSVAKMRNMAGVLGCYNATRFANEQAADTVACLKKLDAKVIMDAVRRQDPANQMFFPVLGDYFMPDDPEVAATWEAVNTQSVLLGTTQDEGTFFVDNLAYLSPQLAAVLKQDYRLAVMAFMATTYGIPFKEAKGMVAEYFGDYDVEHDDRSVFAIFSRVVADSLIDCPTQFLADLMSRRGIPTYKYVFAHRPSFTLWPEKFGVAHSDDITFFYGSNSLLADETKYTDAVDSQAREVLSSVVVTKEEQNFTDELMKLLYKFAKTGKPSSPRLVNSWPLYAAPKYQSLILRPNNFTTTSLPSRCDLWKPYMYHE</sequence>
<reference evidence="1" key="1">
    <citation type="submission" date="2020-05" db="EMBL/GenBank/DDBJ databases">
        <title>Large-scale comparative analyses of tick genomes elucidate their genetic diversity and vector capacities.</title>
        <authorList>
            <person name="Jia N."/>
            <person name="Wang J."/>
            <person name="Shi W."/>
            <person name="Du L."/>
            <person name="Sun Y."/>
            <person name="Zhan W."/>
            <person name="Jiang J."/>
            <person name="Wang Q."/>
            <person name="Zhang B."/>
            <person name="Ji P."/>
            <person name="Sakyi L.B."/>
            <person name="Cui X."/>
            <person name="Yuan T."/>
            <person name="Jiang B."/>
            <person name="Yang W."/>
            <person name="Lam T.T.-Y."/>
            <person name="Chang Q."/>
            <person name="Ding S."/>
            <person name="Wang X."/>
            <person name="Zhu J."/>
            <person name="Ruan X."/>
            <person name="Zhao L."/>
            <person name="Wei J."/>
            <person name="Que T."/>
            <person name="Du C."/>
            <person name="Cheng J."/>
            <person name="Dai P."/>
            <person name="Han X."/>
            <person name="Huang E."/>
            <person name="Gao Y."/>
            <person name="Liu J."/>
            <person name="Shao H."/>
            <person name="Ye R."/>
            <person name="Li L."/>
            <person name="Wei W."/>
            <person name="Wang X."/>
            <person name="Wang C."/>
            <person name="Yang T."/>
            <person name="Huo Q."/>
            <person name="Li W."/>
            <person name="Guo W."/>
            <person name="Chen H."/>
            <person name="Zhou L."/>
            <person name="Ni X."/>
            <person name="Tian J."/>
            <person name="Zhou Y."/>
            <person name="Sheng Y."/>
            <person name="Liu T."/>
            <person name="Pan Y."/>
            <person name="Xia L."/>
            <person name="Li J."/>
            <person name="Zhao F."/>
            <person name="Cao W."/>
        </authorList>
    </citation>
    <scope>NUCLEOTIDE SEQUENCE</scope>
    <source>
        <strain evidence="1">Hyas-2018</strain>
    </source>
</reference>
<comment type="caution">
    <text evidence="1">The sequence shown here is derived from an EMBL/GenBank/DDBJ whole genome shotgun (WGS) entry which is preliminary data.</text>
</comment>
<dbReference type="Proteomes" id="UP000821845">
    <property type="component" value="Chromosome 5"/>
</dbReference>
<dbReference type="EMBL" id="CM023485">
    <property type="protein sequence ID" value="KAH6929817.1"/>
    <property type="molecule type" value="Genomic_DNA"/>
</dbReference>
<keyword evidence="2" id="KW-1185">Reference proteome</keyword>
<organism evidence="1 2">
    <name type="scientific">Hyalomma asiaticum</name>
    <name type="common">Tick</name>
    <dbReference type="NCBI Taxonomy" id="266040"/>
    <lineage>
        <taxon>Eukaryota</taxon>
        <taxon>Metazoa</taxon>
        <taxon>Ecdysozoa</taxon>
        <taxon>Arthropoda</taxon>
        <taxon>Chelicerata</taxon>
        <taxon>Arachnida</taxon>
        <taxon>Acari</taxon>
        <taxon>Parasitiformes</taxon>
        <taxon>Ixodida</taxon>
        <taxon>Ixodoidea</taxon>
        <taxon>Ixodidae</taxon>
        <taxon>Hyalomminae</taxon>
        <taxon>Hyalomma</taxon>
    </lineage>
</organism>
<evidence type="ECO:0000313" key="2">
    <source>
        <dbReference type="Proteomes" id="UP000821845"/>
    </source>
</evidence>
<gene>
    <name evidence="1" type="ORF">HPB50_005968</name>
</gene>